<evidence type="ECO:0000313" key="2">
    <source>
        <dbReference type="EMBL" id="GGI44971.1"/>
    </source>
</evidence>
<proteinExistence type="predicted"/>
<dbReference type="CDD" id="cd04301">
    <property type="entry name" value="NAT_SF"/>
    <property type="match status" value="1"/>
</dbReference>
<reference evidence="3" key="1">
    <citation type="journal article" date="2019" name="Int. J. Syst. Evol. Microbiol.">
        <title>The Global Catalogue of Microorganisms (GCM) 10K type strain sequencing project: providing services to taxonomists for standard genome sequencing and annotation.</title>
        <authorList>
            <consortium name="The Broad Institute Genomics Platform"/>
            <consortium name="The Broad Institute Genome Sequencing Center for Infectious Disease"/>
            <person name="Wu L."/>
            <person name="Ma J."/>
        </authorList>
    </citation>
    <scope>NUCLEOTIDE SEQUENCE [LARGE SCALE GENOMIC DNA]</scope>
    <source>
        <strain evidence="3">CGMCC 1.15043</strain>
    </source>
</reference>
<feature type="domain" description="N-acetyltransferase" evidence="1">
    <location>
        <begin position="3"/>
        <end position="114"/>
    </location>
</feature>
<protein>
    <recommendedName>
        <fullName evidence="1">N-acetyltransferase domain-containing protein</fullName>
    </recommendedName>
</protein>
<dbReference type="EMBL" id="BMHE01000003">
    <property type="protein sequence ID" value="GGI44971.1"/>
    <property type="molecule type" value="Genomic_DNA"/>
</dbReference>
<gene>
    <name evidence="2" type="ORF">GCM10008018_09760</name>
</gene>
<dbReference type="InterPro" id="IPR000182">
    <property type="entry name" value="GNAT_dom"/>
</dbReference>
<dbReference type="InterPro" id="IPR016181">
    <property type="entry name" value="Acyl_CoA_acyltransferase"/>
</dbReference>
<accession>A0ABQ2BSA0</accession>
<sequence length="114" mass="12868">MYFTIRQELSEDYSRTEKIVKQAFAEMEHIDKKEHELVSRIRKSNIFIPELSLVATNDEQSAESLALAPISVVPEYQNLGVGKLLMNEALQKAAELGYDSIGIGASRLLSQIWL</sequence>
<evidence type="ECO:0000313" key="3">
    <source>
        <dbReference type="Proteomes" id="UP000615455"/>
    </source>
</evidence>
<evidence type="ECO:0000259" key="1">
    <source>
        <dbReference type="PROSITE" id="PS51186"/>
    </source>
</evidence>
<comment type="caution">
    <text evidence="2">The sequence shown here is derived from an EMBL/GenBank/DDBJ whole genome shotgun (WGS) entry which is preliminary data.</text>
</comment>
<dbReference type="Proteomes" id="UP000615455">
    <property type="component" value="Unassembled WGS sequence"/>
</dbReference>
<dbReference type="Pfam" id="PF00583">
    <property type="entry name" value="Acetyltransf_1"/>
    <property type="match status" value="1"/>
</dbReference>
<dbReference type="Gene3D" id="3.40.630.30">
    <property type="match status" value="1"/>
</dbReference>
<organism evidence="2 3">
    <name type="scientific">Paenibacillus marchantiophytorum</name>
    <dbReference type="NCBI Taxonomy" id="1619310"/>
    <lineage>
        <taxon>Bacteria</taxon>
        <taxon>Bacillati</taxon>
        <taxon>Bacillota</taxon>
        <taxon>Bacilli</taxon>
        <taxon>Bacillales</taxon>
        <taxon>Paenibacillaceae</taxon>
        <taxon>Paenibacillus</taxon>
    </lineage>
</organism>
<dbReference type="PROSITE" id="PS51186">
    <property type="entry name" value="GNAT"/>
    <property type="match status" value="1"/>
</dbReference>
<dbReference type="SUPFAM" id="SSF55729">
    <property type="entry name" value="Acyl-CoA N-acyltransferases (Nat)"/>
    <property type="match status" value="1"/>
</dbReference>
<keyword evidence="3" id="KW-1185">Reference proteome</keyword>
<name>A0ABQ2BSA0_9BACL</name>